<feature type="transmembrane region" description="Helical" evidence="8">
    <location>
        <begin position="1103"/>
        <end position="1122"/>
    </location>
</feature>
<evidence type="ECO:0000256" key="3">
    <source>
        <dbReference type="ARBA" id="ARBA00022692"/>
    </source>
</evidence>
<evidence type="ECO:0000256" key="8">
    <source>
        <dbReference type="SAM" id="Phobius"/>
    </source>
</evidence>
<proteinExistence type="inferred from homology"/>
<accession>A0A075GSH5</accession>
<keyword evidence="5 8" id="KW-0472">Membrane</keyword>
<dbReference type="PANTHER" id="PTHR30572:SF4">
    <property type="entry name" value="ABC TRANSPORTER PERMEASE YTRF"/>
    <property type="match status" value="1"/>
</dbReference>
<evidence type="ECO:0000256" key="1">
    <source>
        <dbReference type="ARBA" id="ARBA00004651"/>
    </source>
</evidence>
<evidence type="ECO:0000256" key="7">
    <source>
        <dbReference type="SAM" id="MobiDB-lite"/>
    </source>
</evidence>
<keyword evidence="4 8" id="KW-1133">Transmembrane helix</keyword>
<feature type="transmembrane region" description="Helical" evidence="8">
    <location>
        <begin position="982"/>
        <end position="1007"/>
    </location>
</feature>
<dbReference type="EMBL" id="KF900715">
    <property type="protein sequence ID" value="AIF04708.1"/>
    <property type="molecule type" value="Genomic_DNA"/>
</dbReference>
<feature type="transmembrane region" description="Helical" evidence="8">
    <location>
        <begin position="1198"/>
        <end position="1220"/>
    </location>
</feature>
<dbReference type="GO" id="GO:0005886">
    <property type="term" value="C:plasma membrane"/>
    <property type="evidence" value="ECO:0007669"/>
    <property type="project" value="UniProtKB-SubCell"/>
</dbReference>
<dbReference type="GO" id="GO:0022857">
    <property type="term" value="F:transmembrane transporter activity"/>
    <property type="evidence" value="ECO:0007669"/>
    <property type="project" value="TreeGrafter"/>
</dbReference>
<evidence type="ECO:0000259" key="10">
    <source>
        <dbReference type="Pfam" id="PF12704"/>
    </source>
</evidence>
<dbReference type="Pfam" id="PF02687">
    <property type="entry name" value="FtsX"/>
    <property type="match status" value="2"/>
</dbReference>
<organism evidence="11">
    <name type="scientific">uncultured marine group II/III euryarchaeote KM3_175_H12</name>
    <dbReference type="NCBI Taxonomy" id="1457933"/>
    <lineage>
        <taxon>Archaea</taxon>
        <taxon>Methanobacteriati</taxon>
        <taxon>Methanobacteriota</taxon>
        <taxon>environmental samples</taxon>
    </lineage>
</organism>
<feature type="transmembrane region" description="Helical" evidence="8">
    <location>
        <begin position="1027"/>
        <end position="1050"/>
    </location>
</feature>
<feature type="transmembrane region" description="Helical" evidence="8">
    <location>
        <begin position="930"/>
        <end position="962"/>
    </location>
</feature>
<feature type="transmembrane region" description="Helical" evidence="8">
    <location>
        <begin position="62"/>
        <end position="85"/>
    </location>
</feature>
<evidence type="ECO:0000313" key="11">
    <source>
        <dbReference type="EMBL" id="AIF04708.1"/>
    </source>
</evidence>
<dbReference type="InterPro" id="IPR050250">
    <property type="entry name" value="Macrolide_Exporter_MacB"/>
</dbReference>
<protein>
    <submittedName>
        <fullName evidence="11">ABC-type antimicrobial peptide transport system, permease component (ABC.CD.P)</fullName>
    </submittedName>
</protein>
<dbReference type="InterPro" id="IPR003838">
    <property type="entry name" value="ABC3_permease_C"/>
</dbReference>
<feature type="transmembrane region" description="Helical" evidence="8">
    <location>
        <begin position="106"/>
        <end position="127"/>
    </location>
</feature>
<reference evidence="11" key="1">
    <citation type="journal article" date="2014" name="Genome Biol. Evol.">
        <title>Pangenome evidence for extensive interdomain horizontal transfer affecting lineage core and shell genes in uncultured planktonic thaumarchaeota and euryarchaeota.</title>
        <authorList>
            <person name="Deschamps P."/>
            <person name="Zivanovic Y."/>
            <person name="Moreira D."/>
            <person name="Rodriguez-Valera F."/>
            <person name="Lopez-Garcia P."/>
        </authorList>
    </citation>
    <scope>NUCLEOTIDE SEQUENCE</scope>
</reference>
<sequence length="1586" mass="170839">MGLINLSNSEESPPSGGGDSATKRLGRSVLFSILFVGITFFCTKMVVGIVKSTSYDGVGFGWYATAISLGLVTALVSLQLLDFASSERRRMLAQMAFSNLRRRKRNTALVIVGLLIGSAIITSSLVVGDSLDATLQAEFAEALDEADIIISGRDFLGNPVWMNQTRMEGFVDTLFNNSDIDAVSIGIEMQIGLKSELHQTVEANDAHWLAMDEDYQTQGTWKPFGGSGGPLYSEINDGEAYISERAAEKMELEIGDTVEVSWSTISETGQVNRDMINLTVQEIVPTKISGYVYGGDSTIYTSLSQAQEILGRQGEINRIAISAMGGVLDAQAAEERALPFINSTLDEVIIAGDSGLDIATVPEDFSLAVQRISGEGLLYSNEVESLRENITTTSPDASVAELLMAPLLQISSGGENLTGLISAEVTAIDSDDVADWYATPSGLSVQMKNTSQWLQWVPRGDDSKAIHSVHSVRDGVALSLHSDGVRLSALSEDEDSRDITMPEGDGELVSLVVTEADLGVALRISEGGADLLFGDAYSEGAIVWDSASIDLSNFSQNLEDGGLALEGDSLYLRLEGAFTSSTCEIPIQEINSEFNSCNWNLGPPSSRSITTSGGLSWDLYGQDLQSTSARLNGSIVSAHDLGLPNGEILSVSSSAVMVEEAGLFRWNGTGFSLADTQPAEGADNRTAWSDGERTIITSPYGVLISDGLNVTGRLPYQISVDGISNLPLVAIALTEGVGIPNPEPGSLYLSSWSANGLALTPPQSLQVVGLMAAARGIFEPMDFNYTFTIPELPAPPGQPGLDDISIAVVNISDAQQLLNRDETVRSMVMVSGFALVSNDNFSKLEVNITAWADEISTAESVGIKTVALKSEIRERTADSGANFSALFLIFGSFVIFAGILLVMNLFVMLADERKSEMGMLRALGMHRGELRGMFVIEGTLIGLVSSAVGAVAGIGVAKLLMLGLDRVLSQTFQRGILFSWEWHSLLSGFSIGFLVTFMTLMATSIYISRLNVVAAMRDIPTRMKGSLPWWTILISLFMLGSAIVSAVLAFMIGDPETGSRYAWWLTAGFLFLFGLVPPLYFIFSKLLPESLSFRGTRISRTVLTPRLTMTILGLLMFGWGIWTDPIRADWELGDASFIILGLFLVGAGVLLLTSLAPMIARSLAKAGTRISSRLSSVLPTALAYPLATPFRTAMTMGMFSLVVFAVVVLSGYSALVGNWLGDIGEDARGEWEIVAFGDLDLGDNSSEWDLGELQSSDFDGIATMHTATVQVYQKGETDLENKSMYTNIRGFDSNFTSLSGLPLYSWEPSLGNTNEEVWNAILENDTLVVIDYTMAVESYQGEGGVVYEGMGLNIGDAIIVQDPFNPAINATFFIGAVMNEESGWFASGVSVAKPIAIERFEANPSSVWFSLPPDVTLEEQEEVAKILQFELVEEGAIVFAIEVQFKEIQSFIFAMFSLLQAFLALGLIVGIAGLGVITIRNVSERAHQTGILRALGFQRSMVIAGYLTELTWVSLLGILNGAAVGVGFHYQLYVKFLKDEGADFVLPWGQITLIILGAYLLTILATAWPVRRAASIHPAEALRDIE</sequence>
<feature type="region of interest" description="Disordered" evidence="7">
    <location>
        <begin position="1"/>
        <end position="21"/>
    </location>
</feature>
<feature type="domain" description="ABC3 transporter permease C-terminal" evidence="9">
    <location>
        <begin position="1462"/>
        <end position="1578"/>
    </location>
</feature>
<dbReference type="InterPro" id="IPR025857">
    <property type="entry name" value="MacB_PCD"/>
</dbReference>
<evidence type="ECO:0000259" key="9">
    <source>
        <dbReference type="Pfam" id="PF02687"/>
    </source>
</evidence>
<evidence type="ECO:0000256" key="5">
    <source>
        <dbReference type="ARBA" id="ARBA00023136"/>
    </source>
</evidence>
<feature type="domain" description="MacB-like periplasmic core" evidence="10">
    <location>
        <begin position="107"/>
        <end position="335"/>
    </location>
</feature>
<feature type="transmembrane region" description="Helical" evidence="8">
    <location>
        <begin position="883"/>
        <end position="909"/>
    </location>
</feature>
<feature type="transmembrane region" description="Helical" evidence="8">
    <location>
        <begin position="1500"/>
        <end position="1528"/>
    </location>
</feature>
<feature type="transmembrane region" description="Helical" evidence="8">
    <location>
        <begin position="1451"/>
        <end position="1479"/>
    </location>
</feature>
<dbReference type="PANTHER" id="PTHR30572">
    <property type="entry name" value="MEMBRANE COMPONENT OF TRANSPORTER-RELATED"/>
    <property type="match status" value="1"/>
</dbReference>
<gene>
    <name evidence="11" type="primary">ABC.CD.P</name>
</gene>
<evidence type="ECO:0000256" key="4">
    <source>
        <dbReference type="ARBA" id="ARBA00022989"/>
    </source>
</evidence>
<feature type="transmembrane region" description="Helical" evidence="8">
    <location>
        <begin position="1137"/>
        <end position="1160"/>
    </location>
</feature>
<dbReference type="Pfam" id="PF12704">
    <property type="entry name" value="MacB_PCD"/>
    <property type="match status" value="1"/>
</dbReference>
<keyword evidence="3 8" id="KW-0812">Transmembrane</keyword>
<name>A0A075GSH5_9EURY</name>
<feature type="transmembrane region" description="Helical" evidence="8">
    <location>
        <begin position="1548"/>
        <end position="1568"/>
    </location>
</feature>
<evidence type="ECO:0000256" key="6">
    <source>
        <dbReference type="ARBA" id="ARBA00038076"/>
    </source>
</evidence>
<evidence type="ECO:0000256" key="2">
    <source>
        <dbReference type="ARBA" id="ARBA00022475"/>
    </source>
</evidence>
<keyword evidence="2" id="KW-1003">Cell membrane</keyword>
<comment type="similarity">
    <text evidence="6">Belongs to the ABC-4 integral membrane protein family.</text>
</comment>
<feature type="transmembrane region" description="Helical" evidence="8">
    <location>
        <begin position="29"/>
        <end position="50"/>
    </location>
</feature>
<feature type="domain" description="ABC3 transporter permease C-terminal" evidence="9">
    <location>
        <begin position="889"/>
        <end position="1011"/>
    </location>
</feature>
<feature type="transmembrane region" description="Helical" evidence="8">
    <location>
        <begin position="1062"/>
        <end position="1083"/>
    </location>
</feature>
<comment type="subcellular location">
    <subcellularLocation>
        <location evidence="1">Cell membrane</location>
        <topology evidence="1">Multi-pass membrane protein</topology>
    </subcellularLocation>
</comment>